<dbReference type="AlphaFoldDB" id="A0A0C3GQ62"/>
<dbReference type="HOGENOM" id="CLU_1261854_0_0_1"/>
<evidence type="ECO:0000313" key="2">
    <source>
        <dbReference type="Proteomes" id="UP000054321"/>
    </source>
</evidence>
<protein>
    <submittedName>
        <fullName evidence="1">Uncharacterized protein</fullName>
    </submittedName>
</protein>
<keyword evidence="2" id="KW-1185">Reference proteome</keyword>
<reference evidence="1 2" key="1">
    <citation type="submission" date="2014-04" db="EMBL/GenBank/DDBJ databases">
        <authorList>
            <consortium name="DOE Joint Genome Institute"/>
            <person name="Kuo A."/>
            <person name="Martino E."/>
            <person name="Perotto S."/>
            <person name="Kohler A."/>
            <person name="Nagy L.G."/>
            <person name="Floudas D."/>
            <person name="Copeland A."/>
            <person name="Barry K.W."/>
            <person name="Cichocki N."/>
            <person name="Veneault-Fourrey C."/>
            <person name="LaButti K."/>
            <person name="Lindquist E.A."/>
            <person name="Lipzen A."/>
            <person name="Lundell T."/>
            <person name="Morin E."/>
            <person name="Murat C."/>
            <person name="Sun H."/>
            <person name="Tunlid A."/>
            <person name="Henrissat B."/>
            <person name="Grigoriev I.V."/>
            <person name="Hibbett D.S."/>
            <person name="Martin F."/>
            <person name="Nordberg H.P."/>
            <person name="Cantor M.N."/>
            <person name="Hua S.X."/>
        </authorList>
    </citation>
    <scope>NUCLEOTIDE SEQUENCE [LARGE SCALE GENOMIC DNA]</scope>
    <source>
        <strain evidence="1 2">Zn</strain>
    </source>
</reference>
<organism evidence="1 2">
    <name type="scientific">Oidiodendron maius (strain Zn)</name>
    <dbReference type="NCBI Taxonomy" id="913774"/>
    <lineage>
        <taxon>Eukaryota</taxon>
        <taxon>Fungi</taxon>
        <taxon>Dikarya</taxon>
        <taxon>Ascomycota</taxon>
        <taxon>Pezizomycotina</taxon>
        <taxon>Leotiomycetes</taxon>
        <taxon>Leotiomycetes incertae sedis</taxon>
        <taxon>Myxotrichaceae</taxon>
        <taxon>Oidiodendron</taxon>
    </lineage>
</organism>
<name>A0A0C3GQ62_OIDMZ</name>
<evidence type="ECO:0000313" key="1">
    <source>
        <dbReference type="EMBL" id="KIM92631.1"/>
    </source>
</evidence>
<proteinExistence type="predicted"/>
<gene>
    <name evidence="1" type="ORF">OIDMADRAFT_36464</name>
</gene>
<reference evidence="2" key="2">
    <citation type="submission" date="2015-01" db="EMBL/GenBank/DDBJ databases">
        <title>Evolutionary Origins and Diversification of the Mycorrhizal Mutualists.</title>
        <authorList>
            <consortium name="DOE Joint Genome Institute"/>
            <consortium name="Mycorrhizal Genomics Consortium"/>
            <person name="Kohler A."/>
            <person name="Kuo A."/>
            <person name="Nagy L.G."/>
            <person name="Floudas D."/>
            <person name="Copeland A."/>
            <person name="Barry K.W."/>
            <person name="Cichocki N."/>
            <person name="Veneault-Fourrey C."/>
            <person name="LaButti K."/>
            <person name="Lindquist E.A."/>
            <person name="Lipzen A."/>
            <person name="Lundell T."/>
            <person name="Morin E."/>
            <person name="Murat C."/>
            <person name="Riley R."/>
            <person name="Ohm R."/>
            <person name="Sun H."/>
            <person name="Tunlid A."/>
            <person name="Henrissat B."/>
            <person name="Grigoriev I.V."/>
            <person name="Hibbett D.S."/>
            <person name="Martin F."/>
        </authorList>
    </citation>
    <scope>NUCLEOTIDE SEQUENCE [LARGE SCALE GENOMIC DNA]</scope>
    <source>
        <strain evidence="2">Zn</strain>
    </source>
</reference>
<accession>A0A0C3GQ62</accession>
<dbReference type="Proteomes" id="UP000054321">
    <property type="component" value="Unassembled WGS sequence"/>
</dbReference>
<dbReference type="InParanoid" id="A0A0C3GQ62"/>
<sequence>MTIYHYYGKAKWVYYGETPRGICTSTTTEKQPSDTEGKSCCLEEYPVTQYRTRVMTAQSYSTLLMLPVLWLSGDDEVQVLDPSTPITFKGIPIGTVELSSIMEPGSIRGGAWEYLPDRKNITESRLKKREPSASFVASIILQETDASVRVPITSSSTGIMQIVGLTDGELSLASTIDWQFYAEATASLDLFNSRSFITLSISLIGDLMNIFFNTLEIFV</sequence>
<dbReference type="EMBL" id="KN832914">
    <property type="protein sequence ID" value="KIM92631.1"/>
    <property type="molecule type" value="Genomic_DNA"/>
</dbReference>